<feature type="transmembrane region" description="Helical" evidence="2">
    <location>
        <begin position="47"/>
        <end position="69"/>
    </location>
</feature>
<evidence type="ECO:0008006" key="4">
    <source>
        <dbReference type="Google" id="ProtNLM"/>
    </source>
</evidence>
<dbReference type="AlphaFoldDB" id="A0A7C2M6E6"/>
<gene>
    <name evidence="3" type="ORF">ENO10_06015</name>
</gene>
<keyword evidence="2" id="KW-1133">Transmembrane helix</keyword>
<proteinExistence type="predicted"/>
<dbReference type="EMBL" id="DSEE01000438">
    <property type="protein sequence ID" value="HER40758.1"/>
    <property type="molecule type" value="Genomic_DNA"/>
</dbReference>
<keyword evidence="2" id="KW-0472">Membrane</keyword>
<evidence type="ECO:0000256" key="1">
    <source>
        <dbReference type="SAM" id="MobiDB-lite"/>
    </source>
</evidence>
<reference evidence="3" key="1">
    <citation type="journal article" date="2020" name="mSystems">
        <title>Genome- and Community-Level Interaction Insights into Carbon Utilization and Element Cycling Functions of Hydrothermarchaeota in Hydrothermal Sediment.</title>
        <authorList>
            <person name="Zhou Z."/>
            <person name="Liu Y."/>
            <person name="Xu W."/>
            <person name="Pan J."/>
            <person name="Luo Z.H."/>
            <person name="Li M."/>
        </authorList>
    </citation>
    <scope>NUCLEOTIDE SEQUENCE [LARGE SCALE GENOMIC DNA]</scope>
    <source>
        <strain evidence="3">SpSt-1235</strain>
    </source>
</reference>
<keyword evidence="2" id="KW-0812">Transmembrane</keyword>
<accession>A0A7C2M6E6</accession>
<protein>
    <recommendedName>
        <fullName evidence="4">Outer membrane protein beta-barrel domain-containing protein</fullName>
    </recommendedName>
</protein>
<name>A0A7C2M6E6_9FLAO</name>
<evidence type="ECO:0000256" key="2">
    <source>
        <dbReference type="SAM" id="Phobius"/>
    </source>
</evidence>
<sequence>MKEKKYIDRLYQEKFKDFEATPNEAVWRSISAKLQEKEQKRPVITPFWSRIAGIAAVLAIIFLIGDWIFPTQSGAAVANEDIEENFLNAQNSLAGNRLSINPDETPTKAPAFEPQVKKPSPGSAVKTSEVIPLKTPESRKAITSDKKNKIATTEVANTRNKTPLVKKSLFEEIQAREEQIVEESSRGNFEVTTHAAPIYYGNFGKGNFLDPKFNENNSEGEVTYSYGVNIAYNISDKVKIRSGVNKVNMSFNTNGVSYQAVAGPLD</sequence>
<feature type="non-terminal residue" evidence="3">
    <location>
        <position position="266"/>
    </location>
</feature>
<dbReference type="Proteomes" id="UP000885753">
    <property type="component" value="Unassembled WGS sequence"/>
</dbReference>
<comment type="caution">
    <text evidence="3">The sequence shown here is derived from an EMBL/GenBank/DDBJ whole genome shotgun (WGS) entry which is preliminary data.</text>
</comment>
<feature type="region of interest" description="Disordered" evidence="1">
    <location>
        <begin position="102"/>
        <end position="127"/>
    </location>
</feature>
<evidence type="ECO:0000313" key="3">
    <source>
        <dbReference type="EMBL" id="HER40758.1"/>
    </source>
</evidence>
<organism evidence="3">
    <name type="scientific">Salinimicrobium catena</name>
    <dbReference type="NCBI Taxonomy" id="390640"/>
    <lineage>
        <taxon>Bacteria</taxon>
        <taxon>Pseudomonadati</taxon>
        <taxon>Bacteroidota</taxon>
        <taxon>Flavobacteriia</taxon>
        <taxon>Flavobacteriales</taxon>
        <taxon>Flavobacteriaceae</taxon>
        <taxon>Salinimicrobium</taxon>
    </lineage>
</organism>